<dbReference type="InterPro" id="IPR036291">
    <property type="entry name" value="NAD(P)-bd_dom_sf"/>
</dbReference>
<dbReference type="OrthoDB" id="201656at2759"/>
<dbReference type="InterPro" id="IPR050700">
    <property type="entry name" value="YIM1/Zinc_Alcohol_DH_Fams"/>
</dbReference>
<dbReference type="Gene3D" id="3.40.50.720">
    <property type="entry name" value="NAD(P)-binding Rossmann-like Domain"/>
    <property type="match status" value="1"/>
</dbReference>
<dbReference type="SMART" id="SM00829">
    <property type="entry name" value="PKS_ER"/>
    <property type="match status" value="1"/>
</dbReference>
<reference evidence="2" key="1">
    <citation type="submission" date="2019-03" db="EMBL/GenBank/DDBJ databases">
        <title>Long read genome sequence of the mycoparasitic Pythium oligandrum ATCC 38472 isolated from sugarbeet rhizosphere.</title>
        <authorList>
            <person name="Gaulin E."/>
        </authorList>
    </citation>
    <scope>NUCLEOTIDE SEQUENCE</scope>
    <source>
        <strain evidence="2">ATCC 38472_TT</strain>
    </source>
</reference>
<dbReference type="PANTHER" id="PTHR11695:SF294">
    <property type="entry name" value="RETICULON-4-INTERACTING PROTEIN 1, MITOCHONDRIAL"/>
    <property type="match status" value="1"/>
</dbReference>
<keyword evidence="3" id="KW-1185">Reference proteome</keyword>
<dbReference type="SUPFAM" id="SSF51735">
    <property type="entry name" value="NAD(P)-binding Rossmann-fold domains"/>
    <property type="match status" value="1"/>
</dbReference>
<dbReference type="GO" id="GO:0016491">
    <property type="term" value="F:oxidoreductase activity"/>
    <property type="evidence" value="ECO:0007669"/>
    <property type="project" value="InterPro"/>
</dbReference>
<organism evidence="2 3">
    <name type="scientific">Pythium oligandrum</name>
    <name type="common">Mycoparasitic fungus</name>
    <dbReference type="NCBI Taxonomy" id="41045"/>
    <lineage>
        <taxon>Eukaryota</taxon>
        <taxon>Sar</taxon>
        <taxon>Stramenopiles</taxon>
        <taxon>Oomycota</taxon>
        <taxon>Peronosporomycetes</taxon>
        <taxon>Pythiales</taxon>
        <taxon>Pythiaceae</taxon>
        <taxon>Pythium</taxon>
    </lineage>
</organism>
<evidence type="ECO:0000313" key="3">
    <source>
        <dbReference type="Proteomes" id="UP000794436"/>
    </source>
</evidence>
<proteinExistence type="predicted"/>
<gene>
    <name evidence="2" type="ORF">Poli38472_012946</name>
</gene>
<accession>A0A8K1CJQ6</accession>
<dbReference type="CDD" id="cd05289">
    <property type="entry name" value="MDR_like_2"/>
    <property type="match status" value="1"/>
</dbReference>
<protein>
    <recommendedName>
        <fullName evidence="1">Enoyl reductase (ER) domain-containing protein</fullName>
    </recommendedName>
</protein>
<dbReference type="PANTHER" id="PTHR11695">
    <property type="entry name" value="ALCOHOL DEHYDROGENASE RELATED"/>
    <property type="match status" value="1"/>
</dbReference>
<dbReference type="InterPro" id="IPR020843">
    <property type="entry name" value="ER"/>
</dbReference>
<evidence type="ECO:0000313" key="2">
    <source>
        <dbReference type="EMBL" id="TMW64324.1"/>
    </source>
</evidence>
<dbReference type="AlphaFoldDB" id="A0A8K1CJQ6"/>
<comment type="caution">
    <text evidence="2">The sequence shown here is derived from an EMBL/GenBank/DDBJ whole genome shotgun (WGS) entry which is preliminary data.</text>
</comment>
<dbReference type="InterPro" id="IPR013154">
    <property type="entry name" value="ADH-like_N"/>
</dbReference>
<dbReference type="SUPFAM" id="SSF50129">
    <property type="entry name" value="GroES-like"/>
    <property type="match status" value="1"/>
</dbReference>
<name>A0A8K1CJQ6_PYTOL</name>
<dbReference type="EMBL" id="SPLM01000040">
    <property type="protein sequence ID" value="TMW64324.1"/>
    <property type="molecule type" value="Genomic_DNA"/>
</dbReference>
<dbReference type="Pfam" id="PF08240">
    <property type="entry name" value="ADH_N"/>
    <property type="match status" value="1"/>
</dbReference>
<dbReference type="InterPro" id="IPR011032">
    <property type="entry name" value="GroES-like_sf"/>
</dbReference>
<evidence type="ECO:0000259" key="1">
    <source>
        <dbReference type="SMART" id="SM00829"/>
    </source>
</evidence>
<dbReference type="Proteomes" id="UP000794436">
    <property type="component" value="Unassembled WGS sequence"/>
</dbReference>
<dbReference type="Gene3D" id="3.90.180.10">
    <property type="entry name" value="Medium-chain alcohol dehydrogenases, catalytic domain"/>
    <property type="match status" value="1"/>
</dbReference>
<feature type="domain" description="Enoyl reductase (ER)" evidence="1">
    <location>
        <begin position="18"/>
        <end position="323"/>
    </location>
</feature>
<sequence length="330" mass="35680">MVATPATFRAYSYEHFGDVTEQVKLRTDIPQDTLKADQICIQVHAAALNPIDYKLIEWGTRMQSVPPTPERPFRVGFDFAGIVAEVGSEVTDLKVGDEVLGMGEFPKNGTFAEHITIGTNHVVRKPSKLNFHQAAGLALTGQTSYQALTAQGQLQKGQRVLILGGSSATGMLAIQIAKALGASFVAATTSTRNIEFVQAFGADRVIDYTTEKWSDVLDANSIDLIYDCGVEAGAWDEGAQRVLKAETGRLVTIGDDMSPSESPIGATYVCFCTHPNNSDLAVLTELVENDQLHVPIDSVFAFEDLLDAFKTLKTGRSRGKIILDVVSSQP</sequence>
<dbReference type="Pfam" id="PF13602">
    <property type="entry name" value="ADH_zinc_N_2"/>
    <property type="match status" value="1"/>
</dbReference>